<dbReference type="Pfam" id="PF07727">
    <property type="entry name" value="RVT_2"/>
    <property type="match status" value="1"/>
</dbReference>
<evidence type="ECO:0000313" key="2">
    <source>
        <dbReference type="EMBL" id="KAG8492847.1"/>
    </source>
</evidence>
<dbReference type="InterPro" id="IPR043502">
    <property type="entry name" value="DNA/RNA_pol_sf"/>
</dbReference>
<keyword evidence="3" id="KW-1185">Reference proteome</keyword>
<dbReference type="PANTHER" id="PTHR11439:SF503">
    <property type="entry name" value="CYSTEINE-RICH RLK (RECEPTOR-LIKE PROTEIN KINASE) 8"/>
    <property type="match status" value="1"/>
</dbReference>
<evidence type="ECO:0000313" key="3">
    <source>
        <dbReference type="Proteomes" id="UP000701853"/>
    </source>
</evidence>
<dbReference type="OrthoDB" id="999682at2759"/>
<accession>A0A8J6CZ80</accession>
<comment type="caution">
    <text evidence="2">The sequence shown here is derived from an EMBL/GenBank/DDBJ whole genome shotgun (WGS) entry which is preliminary data.</text>
</comment>
<evidence type="ECO:0000259" key="1">
    <source>
        <dbReference type="Pfam" id="PF07727"/>
    </source>
</evidence>
<proteinExistence type="predicted"/>
<organism evidence="2 3">
    <name type="scientific">Gossypium anomalum</name>
    <dbReference type="NCBI Taxonomy" id="47600"/>
    <lineage>
        <taxon>Eukaryota</taxon>
        <taxon>Viridiplantae</taxon>
        <taxon>Streptophyta</taxon>
        <taxon>Embryophyta</taxon>
        <taxon>Tracheophyta</taxon>
        <taxon>Spermatophyta</taxon>
        <taxon>Magnoliopsida</taxon>
        <taxon>eudicotyledons</taxon>
        <taxon>Gunneridae</taxon>
        <taxon>Pentapetalae</taxon>
        <taxon>rosids</taxon>
        <taxon>malvids</taxon>
        <taxon>Malvales</taxon>
        <taxon>Malvaceae</taxon>
        <taxon>Malvoideae</taxon>
        <taxon>Gossypium</taxon>
    </lineage>
</organism>
<dbReference type="SUPFAM" id="SSF56672">
    <property type="entry name" value="DNA/RNA polymerases"/>
    <property type="match status" value="1"/>
</dbReference>
<gene>
    <name evidence="2" type="ORF">CXB51_010185</name>
</gene>
<dbReference type="AlphaFoldDB" id="A0A8J6CZ80"/>
<reference evidence="2 3" key="1">
    <citation type="journal article" date="2021" name="bioRxiv">
        <title>The Gossypium anomalum genome as a resource for cotton improvement and evolutionary analysis of hybrid incompatibility.</title>
        <authorList>
            <person name="Grover C.E."/>
            <person name="Yuan D."/>
            <person name="Arick M.A."/>
            <person name="Miller E.R."/>
            <person name="Hu G."/>
            <person name="Peterson D.G."/>
            <person name="Wendel J.F."/>
            <person name="Udall J.A."/>
        </authorList>
    </citation>
    <scope>NUCLEOTIDE SEQUENCE [LARGE SCALE GENOMIC DNA]</scope>
    <source>
        <strain evidence="2">JFW-Udall</strain>
        <tissue evidence="2">Leaf</tissue>
    </source>
</reference>
<protein>
    <recommendedName>
        <fullName evidence="1">Reverse transcriptase Ty1/copia-type domain-containing protein</fullName>
    </recommendedName>
</protein>
<name>A0A8J6CZ80_9ROSI</name>
<dbReference type="InterPro" id="IPR013103">
    <property type="entry name" value="RVT_2"/>
</dbReference>
<dbReference type="PANTHER" id="PTHR11439">
    <property type="entry name" value="GAG-POL-RELATED RETROTRANSPOSON"/>
    <property type="match status" value="1"/>
</dbReference>
<dbReference type="CDD" id="cd09272">
    <property type="entry name" value="RNase_HI_RT_Ty1"/>
    <property type="match status" value="1"/>
</dbReference>
<dbReference type="Proteomes" id="UP000701853">
    <property type="component" value="Chromosome 5"/>
</dbReference>
<sequence>MEIINKNDIWELVDKLVKKKVIRVKWVFKTKHNTDGSLNKHKVRLVVKGYNQQYGVDFLKTFAPVARLDTIRLLFALAAQKQWKLHQLDIKSTFLNGFLMRKSLLSSQMGSKYLVKNITFTSLKRHYTAKTGSKDLMQDVFEMTDLSLMTYILGMEVNQNKHGLFINQHAFALKILSKFCVTNYKHASTPVAQGEKLSSKIDHERVDEKGYRSLVGCLLYLTATRPNLMSAVSLLSMFMHYNNIAHFEAAKRVLRYVKGTLNLRVKFEKVEELKLLGYSDSDWAEVKYIAAVTAVNQAIWLRKLLSDLNGDQREAIEIKVDNQSAVAIAKNPVFHGKTKHLKIKYHFVREAELSREVNLIHYSSKVQLADSLTKPLANARFECLRNSIGVYCIKANKEC</sequence>
<dbReference type="EMBL" id="JAHUZN010000005">
    <property type="protein sequence ID" value="KAG8492847.1"/>
    <property type="molecule type" value="Genomic_DNA"/>
</dbReference>
<feature type="domain" description="Reverse transcriptase Ty1/copia-type" evidence="1">
    <location>
        <begin position="7"/>
        <end position="106"/>
    </location>
</feature>